<dbReference type="Proteomes" id="UP000322077">
    <property type="component" value="Unassembled WGS sequence"/>
</dbReference>
<sequence length="286" mass="32322">MSRRPYSYSVLRYVHDVVTGEFVNVGLVFLAAGHEGYPPVVLTEFKERIQRLRPLFPDIDRIAFIAAIAAVRRASKSIAKQVEGDRLFSSGDARAVATRMLPHDGSSLQWSEIGTGIAKDVEKEFHRIADRMLSTYDRRTETRKTDDDVWRPVRQALADRHIAIEFEPKVIRGSVDAIEFAHSWKNGRIHAYEPLSFDLADAENIKNKARRWMGHLSSVNIGASDDFKAYFIAGRPSDDRLLPAYHAALEILRAAPSAPEVYEEGEVDNLVNSIEDEFRQHQAAGY</sequence>
<accession>A0A5D9C282</accession>
<gene>
    <name evidence="1" type="ORF">FYJ91_12905</name>
</gene>
<keyword evidence="2" id="KW-1185">Reference proteome</keyword>
<dbReference type="RefSeq" id="WP_149522680.1">
    <property type="nucleotide sequence ID" value="NZ_VTOU01000003.1"/>
</dbReference>
<reference evidence="1 2" key="1">
    <citation type="submission" date="2019-08" db="EMBL/GenBank/DDBJ databases">
        <authorList>
            <person name="Wang G."/>
            <person name="Xu Z."/>
        </authorList>
    </citation>
    <scope>NUCLEOTIDE SEQUENCE [LARGE SCALE GENOMIC DNA]</scope>
    <source>
        <strain evidence="1 2">ZX</strain>
    </source>
</reference>
<proteinExistence type="predicted"/>
<dbReference type="AlphaFoldDB" id="A0A5D9C282"/>
<evidence type="ECO:0000313" key="1">
    <source>
        <dbReference type="EMBL" id="TZG25874.1"/>
    </source>
</evidence>
<dbReference type="Pfam" id="PF11236">
    <property type="entry name" value="DUF3037"/>
    <property type="match status" value="1"/>
</dbReference>
<comment type="caution">
    <text evidence="1">The sequence shown here is derived from an EMBL/GenBank/DDBJ whole genome shotgun (WGS) entry which is preliminary data.</text>
</comment>
<name>A0A5D9C282_9SPHN</name>
<dbReference type="EMBL" id="VTOU01000003">
    <property type="protein sequence ID" value="TZG25874.1"/>
    <property type="molecule type" value="Genomic_DNA"/>
</dbReference>
<organism evidence="1 2">
    <name type="scientific">Sphingomonas montanisoli</name>
    <dbReference type="NCBI Taxonomy" id="2606412"/>
    <lineage>
        <taxon>Bacteria</taxon>
        <taxon>Pseudomonadati</taxon>
        <taxon>Pseudomonadota</taxon>
        <taxon>Alphaproteobacteria</taxon>
        <taxon>Sphingomonadales</taxon>
        <taxon>Sphingomonadaceae</taxon>
        <taxon>Sphingomonas</taxon>
    </lineage>
</organism>
<protein>
    <submittedName>
        <fullName evidence="1">DUF3037 domain-containing protein</fullName>
    </submittedName>
</protein>
<dbReference type="InterPro" id="IPR021398">
    <property type="entry name" value="DUF3037"/>
</dbReference>
<evidence type="ECO:0000313" key="2">
    <source>
        <dbReference type="Proteomes" id="UP000322077"/>
    </source>
</evidence>